<evidence type="ECO:0000313" key="1">
    <source>
        <dbReference type="EMBL" id="JAD31077.1"/>
    </source>
</evidence>
<dbReference type="AlphaFoldDB" id="A0A0A8Z8A3"/>
<sequence length="26" mass="3165">MRGYFIVPEVKFEFLFGERVLYVVIL</sequence>
<accession>A0A0A8Z8A3</accession>
<dbReference type="EMBL" id="GBRH01266818">
    <property type="protein sequence ID" value="JAD31077.1"/>
    <property type="molecule type" value="Transcribed_RNA"/>
</dbReference>
<name>A0A0A8Z8A3_ARUDO</name>
<reference evidence="1" key="1">
    <citation type="submission" date="2014-09" db="EMBL/GenBank/DDBJ databases">
        <authorList>
            <person name="Magalhaes I.L.F."/>
            <person name="Oliveira U."/>
            <person name="Santos F.R."/>
            <person name="Vidigal T.H.D.A."/>
            <person name="Brescovit A.D."/>
            <person name="Santos A.J."/>
        </authorList>
    </citation>
    <scope>NUCLEOTIDE SEQUENCE</scope>
    <source>
        <tissue evidence="1">Shoot tissue taken approximately 20 cm above the soil surface</tissue>
    </source>
</reference>
<protein>
    <submittedName>
        <fullName evidence="1">Uncharacterized protein</fullName>
    </submittedName>
</protein>
<proteinExistence type="predicted"/>
<reference evidence="1" key="2">
    <citation type="journal article" date="2015" name="Data Brief">
        <title>Shoot transcriptome of the giant reed, Arundo donax.</title>
        <authorList>
            <person name="Barrero R.A."/>
            <person name="Guerrero F.D."/>
            <person name="Moolhuijzen P."/>
            <person name="Goolsby J.A."/>
            <person name="Tidwell J."/>
            <person name="Bellgard S.E."/>
            <person name="Bellgard M.I."/>
        </authorList>
    </citation>
    <scope>NUCLEOTIDE SEQUENCE</scope>
    <source>
        <tissue evidence="1">Shoot tissue taken approximately 20 cm above the soil surface</tissue>
    </source>
</reference>
<organism evidence="1">
    <name type="scientific">Arundo donax</name>
    <name type="common">Giant reed</name>
    <name type="synonym">Donax arundinaceus</name>
    <dbReference type="NCBI Taxonomy" id="35708"/>
    <lineage>
        <taxon>Eukaryota</taxon>
        <taxon>Viridiplantae</taxon>
        <taxon>Streptophyta</taxon>
        <taxon>Embryophyta</taxon>
        <taxon>Tracheophyta</taxon>
        <taxon>Spermatophyta</taxon>
        <taxon>Magnoliopsida</taxon>
        <taxon>Liliopsida</taxon>
        <taxon>Poales</taxon>
        <taxon>Poaceae</taxon>
        <taxon>PACMAD clade</taxon>
        <taxon>Arundinoideae</taxon>
        <taxon>Arundineae</taxon>
        <taxon>Arundo</taxon>
    </lineage>
</organism>